<accession>A0ACB0J1B5</accession>
<sequence>MDTLIPNTQSAFLKGRQLVEGVVVVNEVIDFAKKSGKECLILKVDFEKAYDSVDWGFLEYMLGRFGFSVKWRNWMKACVCVGNLSILVNGSPTEEIQIKRGLKQGAPLAPLLFLLVAEGLGGLMRKAVEINQFRPFLALKAVLRGFEMTSGLKMNFWKSCVMGVNVSDEFLGMASDFLNCRIGRTPFKYLGLPVGANPRKSFTWEPMLDVIRRRLASWGNKYVSLGGRIVLINSVLDAIPIFYLTYMKMPMKVWRELVKIQRVFLWGGLSKQNKTKRVGLLAKWRWKLLSHDCELCKDIVISRYGSDVVGKKNLGEADITRLGSIWWKDLCLLDSESKWFIPAVEKRVEMGDSTNFWNDVWVGNQTLHQKFPKLFGISTQQNEVIQNLGSVADGQWRWELQWRRNLFVWEEEQYNVLIELIAPFVPNDQHDKWMWLRNGMEGFTINFAYLLVVSAYSNQRVCDPVEQFAFNNIWKCGSPSKVCAFSWQLLLNRIPSKDNLRKRRMLQEHQQVCGLCNLKVETVLHLFLHCEIAAKVWYAITSWLGFIIILPNNFFSSLAVFLSCAKNKKEKAGLAMIWTAFMWVLWKIRNDCVFNNGVLNVGEVVEQVKVLSWKWFVGRVAKGPCLLYEWRWSPLECMPRG</sequence>
<comment type="caution">
    <text evidence="1">The sequence shown here is derived from an EMBL/GenBank/DDBJ whole genome shotgun (WGS) entry which is preliminary data.</text>
</comment>
<reference evidence="1" key="1">
    <citation type="submission" date="2023-10" db="EMBL/GenBank/DDBJ databases">
        <authorList>
            <person name="Rodriguez Cubillos JULIANA M."/>
            <person name="De Vega J."/>
        </authorList>
    </citation>
    <scope>NUCLEOTIDE SEQUENCE</scope>
</reference>
<keyword evidence="2" id="KW-1185">Reference proteome</keyword>
<name>A0ACB0J1B5_TRIPR</name>
<protein>
    <submittedName>
        <fullName evidence="1">Uncharacterized protein</fullName>
    </submittedName>
</protein>
<evidence type="ECO:0000313" key="1">
    <source>
        <dbReference type="EMBL" id="CAJ2638160.1"/>
    </source>
</evidence>
<dbReference type="Proteomes" id="UP001177021">
    <property type="component" value="Unassembled WGS sequence"/>
</dbReference>
<organism evidence="1 2">
    <name type="scientific">Trifolium pratense</name>
    <name type="common">Red clover</name>
    <dbReference type="NCBI Taxonomy" id="57577"/>
    <lineage>
        <taxon>Eukaryota</taxon>
        <taxon>Viridiplantae</taxon>
        <taxon>Streptophyta</taxon>
        <taxon>Embryophyta</taxon>
        <taxon>Tracheophyta</taxon>
        <taxon>Spermatophyta</taxon>
        <taxon>Magnoliopsida</taxon>
        <taxon>eudicotyledons</taxon>
        <taxon>Gunneridae</taxon>
        <taxon>Pentapetalae</taxon>
        <taxon>rosids</taxon>
        <taxon>fabids</taxon>
        <taxon>Fabales</taxon>
        <taxon>Fabaceae</taxon>
        <taxon>Papilionoideae</taxon>
        <taxon>50 kb inversion clade</taxon>
        <taxon>NPAAA clade</taxon>
        <taxon>Hologalegina</taxon>
        <taxon>IRL clade</taxon>
        <taxon>Trifolieae</taxon>
        <taxon>Trifolium</taxon>
    </lineage>
</organism>
<proteinExistence type="predicted"/>
<dbReference type="EMBL" id="CASHSV030000013">
    <property type="protein sequence ID" value="CAJ2638160.1"/>
    <property type="molecule type" value="Genomic_DNA"/>
</dbReference>
<evidence type="ECO:0000313" key="2">
    <source>
        <dbReference type="Proteomes" id="UP001177021"/>
    </source>
</evidence>
<gene>
    <name evidence="1" type="ORF">MILVUS5_LOCUS8404</name>
</gene>